<keyword evidence="5 9" id="KW-0378">Hydrolase</keyword>
<comment type="caution">
    <text evidence="9">The sequence shown here is derived from an EMBL/GenBank/DDBJ whole genome shotgun (WGS) entry which is preliminary data.</text>
</comment>
<proteinExistence type="inferred from homology"/>
<keyword evidence="10" id="KW-1185">Reference proteome</keyword>
<evidence type="ECO:0000256" key="1">
    <source>
        <dbReference type="ARBA" id="ARBA00000847"/>
    </source>
</evidence>
<dbReference type="SUPFAM" id="SSF55811">
    <property type="entry name" value="Nudix"/>
    <property type="match status" value="1"/>
</dbReference>
<evidence type="ECO:0000256" key="6">
    <source>
        <dbReference type="ARBA" id="ARBA00032162"/>
    </source>
</evidence>
<dbReference type="Gene3D" id="3.90.79.10">
    <property type="entry name" value="Nucleoside Triphosphate Pyrophosphohydrolase"/>
    <property type="match status" value="1"/>
</dbReference>
<evidence type="ECO:0000256" key="4">
    <source>
        <dbReference type="ARBA" id="ARBA00016377"/>
    </source>
</evidence>
<dbReference type="PROSITE" id="PS00893">
    <property type="entry name" value="NUDIX_BOX"/>
    <property type="match status" value="1"/>
</dbReference>
<dbReference type="PROSITE" id="PS51462">
    <property type="entry name" value="NUDIX"/>
    <property type="match status" value="1"/>
</dbReference>
<dbReference type="InterPro" id="IPR020084">
    <property type="entry name" value="NUDIX_hydrolase_CS"/>
</dbReference>
<dbReference type="Pfam" id="PF00293">
    <property type="entry name" value="NUDIX"/>
    <property type="match status" value="1"/>
</dbReference>
<evidence type="ECO:0000256" key="2">
    <source>
        <dbReference type="ARBA" id="ARBA00001946"/>
    </source>
</evidence>
<evidence type="ECO:0000259" key="8">
    <source>
        <dbReference type="PROSITE" id="PS51462"/>
    </source>
</evidence>
<dbReference type="PANTHER" id="PTHR11839:SF18">
    <property type="entry name" value="NUDIX HYDROLASE DOMAIN-CONTAINING PROTEIN"/>
    <property type="match status" value="1"/>
</dbReference>
<dbReference type="EMBL" id="JBBUTH010000009">
    <property type="protein sequence ID" value="MEK8052390.1"/>
    <property type="molecule type" value="Genomic_DNA"/>
</dbReference>
<dbReference type="PANTHER" id="PTHR11839">
    <property type="entry name" value="UDP/ADP-SUGAR PYROPHOSPHATASE"/>
    <property type="match status" value="1"/>
</dbReference>
<feature type="domain" description="Nudix hydrolase" evidence="8">
    <location>
        <begin position="55"/>
        <end position="187"/>
    </location>
</feature>
<accession>A0ABU9CKN2</accession>
<evidence type="ECO:0000256" key="3">
    <source>
        <dbReference type="ARBA" id="ARBA00007275"/>
    </source>
</evidence>
<comment type="cofactor">
    <cofactor evidence="2">
        <name>Mg(2+)</name>
        <dbReference type="ChEBI" id="CHEBI:18420"/>
    </cofactor>
</comment>
<comment type="catalytic activity">
    <reaction evidence="1">
        <text>GDP-alpha-D-mannose + H2O = alpha-D-mannose 1-phosphate + GMP + 2 H(+)</text>
        <dbReference type="Rhea" id="RHEA:27978"/>
        <dbReference type="ChEBI" id="CHEBI:15377"/>
        <dbReference type="ChEBI" id="CHEBI:15378"/>
        <dbReference type="ChEBI" id="CHEBI:57527"/>
        <dbReference type="ChEBI" id="CHEBI:58115"/>
        <dbReference type="ChEBI" id="CHEBI:58409"/>
    </reaction>
</comment>
<evidence type="ECO:0000313" key="10">
    <source>
        <dbReference type="Proteomes" id="UP001365405"/>
    </source>
</evidence>
<dbReference type="RefSeq" id="WP_341412100.1">
    <property type="nucleotide sequence ID" value="NZ_JBBUTH010000009.1"/>
</dbReference>
<sequence>MTERGALAPSGASDAHLLEQFAEGEQVFRGRLLDVRRDTVTLPGGDAATREYIVHPGAVMVIPLLDDGRLVMERQFRYPVGQVLIEFPAGKLDPGESILSCARRELAEETGYRAAEWARAGVIHNACAYSTEGIELWFARGLSLGDRQLDHGEHIDLLMLTVDELDALAGRGEVTDAKTLIGLQWLQRWQAGAWVLDWRPAP</sequence>
<name>A0ABU9CKN2_9BURK</name>
<dbReference type="Proteomes" id="UP001365405">
    <property type="component" value="Unassembled WGS sequence"/>
</dbReference>
<comment type="similarity">
    <text evidence="3">Belongs to the Nudix hydrolase family. NudK subfamily.</text>
</comment>
<organism evidence="9 10">
    <name type="scientific">Pseudaquabacterium inlustre</name>
    <dbReference type="NCBI Taxonomy" id="2984192"/>
    <lineage>
        <taxon>Bacteria</taxon>
        <taxon>Pseudomonadati</taxon>
        <taxon>Pseudomonadota</taxon>
        <taxon>Betaproteobacteria</taxon>
        <taxon>Burkholderiales</taxon>
        <taxon>Sphaerotilaceae</taxon>
        <taxon>Pseudaquabacterium</taxon>
    </lineage>
</organism>
<reference evidence="9 10" key="1">
    <citation type="submission" date="2024-04" db="EMBL/GenBank/DDBJ databases">
        <title>Novel species of the genus Ideonella isolated from streams.</title>
        <authorList>
            <person name="Lu H."/>
        </authorList>
    </citation>
    <scope>NUCLEOTIDE SEQUENCE [LARGE SCALE GENOMIC DNA]</scope>
    <source>
        <strain evidence="9 10">DXS22W</strain>
    </source>
</reference>
<gene>
    <name evidence="9" type="ORF">AACH10_19210</name>
</gene>
<evidence type="ECO:0000256" key="5">
    <source>
        <dbReference type="ARBA" id="ARBA00022801"/>
    </source>
</evidence>
<dbReference type="InterPro" id="IPR015797">
    <property type="entry name" value="NUDIX_hydrolase-like_dom_sf"/>
</dbReference>
<dbReference type="GO" id="GO:0016787">
    <property type="term" value="F:hydrolase activity"/>
    <property type="evidence" value="ECO:0007669"/>
    <property type="project" value="UniProtKB-KW"/>
</dbReference>
<evidence type="ECO:0000313" key="9">
    <source>
        <dbReference type="EMBL" id="MEK8052390.1"/>
    </source>
</evidence>
<protein>
    <recommendedName>
        <fullName evidence="4">GDP-mannose pyrophosphatase</fullName>
    </recommendedName>
    <alternativeName>
        <fullName evidence="6">GDP-mannose hydrolase</fullName>
    </alternativeName>
    <alternativeName>
        <fullName evidence="7">GDPMK</fullName>
    </alternativeName>
</protein>
<dbReference type="InterPro" id="IPR000086">
    <property type="entry name" value="NUDIX_hydrolase_dom"/>
</dbReference>
<evidence type="ECO:0000256" key="7">
    <source>
        <dbReference type="ARBA" id="ARBA00032272"/>
    </source>
</evidence>